<dbReference type="EMBL" id="VUNQ01000020">
    <property type="protein sequence ID" value="MSU01872.1"/>
    <property type="molecule type" value="Genomic_DNA"/>
</dbReference>
<evidence type="ECO:0008006" key="3">
    <source>
        <dbReference type="Google" id="ProtNLM"/>
    </source>
</evidence>
<dbReference type="AlphaFoldDB" id="A0A6N7XM64"/>
<comment type="caution">
    <text evidence="1">The sequence shown here is derived from an EMBL/GenBank/DDBJ whole genome shotgun (WGS) entry which is preliminary data.</text>
</comment>
<dbReference type="RefSeq" id="WP_154440335.1">
    <property type="nucleotide sequence ID" value="NZ_JAHLPJ010000001.1"/>
</dbReference>
<protein>
    <recommendedName>
        <fullName evidence="3">Uracil-DNA glycosylase-like domain-containing protein</fullName>
    </recommendedName>
</protein>
<dbReference type="Proteomes" id="UP000469523">
    <property type="component" value="Unassembled WGS sequence"/>
</dbReference>
<evidence type="ECO:0000313" key="1">
    <source>
        <dbReference type="EMBL" id="MSU01872.1"/>
    </source>
</evidence>
<sequence length="234" mass="27540">MLSKQDIKKMCEAPADNKAYYRPIICKGELSKVDIFFVGTNPATPIYPLDMDLDTYVDLLMNYERFIEFYKMYRVKKGKQEVSRTRTGMKSFLNWLSSNTCEAIAETEVIPYPTESLKLLKKEPDFIIERGKEVFYELLMEIKPRLIILHGKRTVEYFDEILTERGAIPSKSICLDKTIEDIEKQLPLYRFKYQNGKIASIMACRHFMYYGMKGESFKSFRENILKVLKDNIHQ</sequence>
<proteinExistence type="predicted"/>
<keyword evidence="2" id="KW-1185">Reference proteome</keyword>
<organism evidence="1 2">
    <name type="scientific">Tissierella pigra</name>
    <dbReference type="NCBI Taxonomy" id="2607614"/>
    <lineage>
        <taxon>Bacteria</taxon>
        <taxon>Bacillati</taxon>
        <taxon>Bacillota</taxon>
        <taxon>Tissierellia</taxon>
        <taxon>Tissierellales</taxon>
        <taxon>Tissierellaceae</taxon>
        <taxon>Tissierella</taxon>
    </lineage>
</organism>
<reference evidence="1 2" key="1">
    <citation type="submission" date="2019-09" db="EMBL/GenBank/DDBJ databases">
        <title>In-depth cultivation of the pig gut microbiome towards novel bacterial diversity and tailored functional studies.</title>
        <authorList>
            <person name="Wylensek D."/>
            <person name="Hitch T.C.A."/>
            <person name="Clavel T."/>
        </authorList>
    </citation>
    <scope>NUCLEOTIDE SEQUENCE [LARGE SCALE GENOMIC DNA]</scope>
    <source>
        <strain evidence="1 2">WCA3-693-APC-4?</strain>
    </source>
</reference>
<name>A0A6N7XM64_9FIRM</name>
<accession>A0A6N7XM64</accession>
<gene>
    <name evidence="1" type="ORF">FYJ83_10370</name>
</gene>
<evidence type="ECO:0000313" key="2">
    <source>
        <dbReference type="Proteomes" id="UP000469523"/>
    </source>
</evidence>